<name>A0A2S8BF34_9MYCO</name>
<dbReference type="CDD" id="cd02440">
    <property type="entry name" value="AdoMet_MTases"/>
    <property type="match status" value="1"/>
</dbReference>
<evidence type="ECO:0000313" key="3">
    <source>
        <dbReference type="Proteomes" id="UP000238296"/>
    </source>
</evidence>
<sequence length="160" mass="18115">MIELARQWVGEQAQFRVVDLDQPDFDIHPGSIDVVVASLVLHYVKDWTPLLHCLSESLAPGGSFVFSLHHPITGWLLSNRDDYHRVELVSETWNWDAAAVTARIYRRPLSTIFGPLREAGFSIDVVDEPRIQPSADISADDLHTINTQPLFLFIRAIRDA</sequence>
<dbReference type="EMBL" id="PPEA01000657">
    <property type="protein sequence ID" value="PQM45256.1"/>
    <property type="molecule type" value="Genomic_DNA"/>
</dbReference>
<organism evidence="2 3">
    <name type="scientific">Mycobacterium talmoniae</name>
    <dbReference type="NCBI Taxonomy" id="1858794"/>
    <lineage>
        <taxon>Bacteria</taxon>
        <taxon>Bacillati</taxon>
        <taxon>Actinomycetota</taxon>
        <taxon>Actinomycetes</taxon>
        <taxon>Mycobacteriales</taxon>
        <taxon>Mycobacteriaceae</taxon>
        <taxon>Mycobacterium</taxon>
    </lineage>
</organism>
<dbReference type="SUPFAM" id="SSF53335">
    <property type="entry name" value="S-adenosyl-L-methionine-dependent methyltransferases"/>
    <property type="match status" value="1"/>
</dbReference>
<proteinExistence type="predicted"/>
<dbReference type="Gene3D" id="3.40.50.150">
    <property type="entry name" value="Vaccinia Virus protein VP39"/>
    <property type="match status" value="1"/>
</dbReference>
<dbReference type="InterPro" id="IPR029063">
    <property type="entry name" value="SAM-dependent_MTases_sf"/>
</dbReference>
<dbReference type="Pfam" id="PF08242">
    <property type="entry name" value="Methyltransf_12"/>
    <property type="match status" value="1"/>
</dbReference>
<dbReference type="Proteomes" id="UP000238296">
    <property type="component" value="Unassembled WGS sequence"/>
</dbReference>
<feature type="domain" description="Methyltransferase type 12" evidence="1">
    <location>
        <begin position="10"/>
        <end position="63"/>
    </location>
</feature>
<gene>
    <name evidence="2" type="ORF">C1Y40_04580</name>
</gene>
<dbReference type="InterPro" id="IPR013217">
    <property type="entry name" value="Methyltransf_12"/>
</dbReference>
<accession>A0A2S8BF34</accession>
<protein>
    <recommendedName>
        <fullName evidence="1">Methyltransferase type 12 domain-containing protein</fullName>
    </recommendedName>
</protein>
<dbReference type="AlphaFoldDB" id="A0A2S8BF34"/>
<reference evidence="2 3" key="1">
    <citation type="journal article" date="2017" name="Int. J. Syst. Evol. Microbiol.">
        <title>Mycobacterium talmoniae sp. nov., a slowly growing mycobacterium isolated from human respiratory samples.</title>
        <authorList>
            <person name="Davidson R.M."/>
            <person name="DeGroote M.A."/>
            <person name="Marola J.L."/>
            <person name="Buss S."/>
            <person name="Jones V."/>
            <person name="McNeil M.R."/>
            <person name="Freifeld A.G."/>
            <person name="Elaine Epperson L."/>
            <person name="Hasan N.A."/>
            <person name="Jackson M."/>
            <person name="Iwen P.C."/>
            <person name="Salfinger M."/>
            <person name="Strong M."/>
        </authorList>
    </citation>
    <scope>NUCLEOTIDE SEQUENCE [LARGE SCALE GENOMIC DNA]</scope>
    <source>
        <strain evidence="2 3">ATCC BAA-2683</strain>
    </source>
</reference>
<evidence type="ECO:0000313" key="2">
    <source>
        <dbReference type="EMBL" id="PQM45256.1"/>
    </source>
</evidence>
<evidence type="ECO:0000259" key="1">
    <source>
        <dbReference type="Pfam" id="PF08242"/>
    </source>
</evidence>
<comment type="caution">
    <text evidence="2">The sequence shown here is derived from an EMBL/GenBank/DDBJ whole genome shotgun (WGS) entry which is preliminary data.</text>
</comment>